<dbReference type="Gene3D" id="3.90.226.10">
    <property type="entry name" value="2-enoyl-CoA Hydratase, Chain A, domain 1"/>
    <property type="match status" value="1"/>
</dbReference>
<sequence>MQSLKILPACVCFLALLVTSSTAASDIPQHLRGNNEQGQVGDDIEMYADPVSRGGVLEPEGIVEIKFRMKDLLKSMYRIDPVIISQIGAIAFNVRFPFNY</sequence>
<proteinExistence type="predicted"/>
<dbReference type="InterPro" id="IPR029045">
    <property type="entry name" value="ClpP/crotonase-like_dom_sf"/>
</dbReference>
<dbReference type="InterPro" id="IPR049076">
    <property type="entry name" value="ACCA"/>
</dbReference>
<dbReference type="GO" id="GO:0003989">
    <property type="term" value="F:acetyl-CoA carboxylase activity"/>
    <property type="evidence" value="ECO:0007669"/>
    <property type="project" value="InterPro"/>
</dbReference>
<dbReference type="EMBL" id="HBUF01118362">
    <property type="protein sequence ID" value="CAG6641612.1"/>
    <property type="molecule type" value="Transcribed_RNA"/>
</dbReference>
<dbReference type="PANTHER" id="PTHR45728">
    <property type="entry name" value="ACETYL-COA CARBOXYLASE, ISOFORM A"/>
    <property type="match status" value="1"/>
</dbReference>
<feature type="chain" id="PRO_5034117402" evidence="1">
    <location>
        <begin position="24"/>
        <end position="100"/>
    </location>
</feature>
<evidence type="ECO:0000259" key="2">
    <source>
        <dbReference type="Pfam" id="PF01039"/>
    </source>
</evidence>
<dbReference type="SUPFAM" id="SSF52096">
    <property type="entry name" value="ClpP/crotonase"/>
    <property type="match status" value="1"/>
</dbReference>
<protein>
    <submittedName>
        <fullName evidence="3">Acetyl-CoA carboxylase 2</fullName>
    </submittedName>
</protein>
<dbReference type="GO" id="GO:0006633">
    <property type="term" value="P:fatty acid biosynthetic process"/>
    <property type="evidence" value="ECO:0007669"/>
    <property type="project" value="TreeGrafter"/>
</dbReference>
<keyword evidence="1" id="KW-0732">Signal</keyword>
<reference evidence="3" key="1">
    <citation type="submission" date="2021-05" db="EMBL/GenBank/DDBJ databases">
        <authorList>
            <person name="Alioto T."/>
            <person name="Alioto T."/>
            <person name="Gomez Garrido J."/>
        </authorList>
    </citation>
    <scope>NUCLEOTIDE SEQUENCE</scope>
</reference>
<accession>A0A8D8VZL8</accession>
<dbReference type="PANTHER" id="PTHR45728:SF3">
    <property type="entry name" value="ACETYL-COA CARBOXYLASE"/>
    <property type="match status" value="1"/>
</dbReference>
<dbReference type="InterPro" id="IPR034733">
    <property type="entry name" value="AcCoA_carboxyl_beta"/>
</dbReference>
<evidence type="ECO:0000313" key="3">
    <source>
        <dbReference type="EMBL" id="CAG6641612.1"/>
    </source>
</evidence>
<dbReference type="AlphaFoldDB" id="A0A8D8VZL8"/>
<name>A0A8D8VZL8_9HEMI</name>
<organism evidence="3">
    <name type="scientific">Cacopsylla melanoneura</name>
    <dbReference type="NCBI Taxonomy" id="428564"/>
    <lineage>
        <taxon>Eukaryota</taxon>
        <taxon>Metazoa</taxon>
        <taxon>Ecdysozoa</taxon>
        <taxon>Arthropoda</taxon>
        <taxon>Hexapoda</taxon>
        <taxon>Insecta</taxon>
        <taxon>Pterygota</taxon>
        <taxon>Neoptera</taxon>
        <taxon>Paraneoptera</taxon>
        <taxon>Hemiptera</taxon>
        <taxon>Sternorrhyncha</taxon>
        <taxon>Psylloidea</taxon>
        <taxon>Psyllidae</taxon>
        <taxon>Psyllinae</taxon>
        <taxon>Cacopsylla</taxon>
    </lineage>
</organism>
<evidence type="ECO:0000256" key="1">
    <source>
        <dbReference type="SAM" id="SignalP"/>
    </source>
</evidence>
<feature type="domain" description="Acetyl-coenzyme A carboxylase carboxyl transferase subunit beta" evidence="2">
    <location>
        <begin position="43"/>
        <end position="80"/>
    </location>
</feature>
<dbReference type="Pfam" id="PF01039">
    <property type="entry name" value="Carboxyl_trans"/>
    <property type="match status" value="1"/>
</dbReference>
<feature type="signal peptide" evidence="1">
    <location>
        <begin position="1"/>
        <end position="23"/>
    </location>
</feature>
<dbReference type="GO" id="GO:0005739">
    <property type="term" value="C:mitochondrion"/>
    <property type="evidence" value="ECO:0007669"/>
    <property type="project" value="TreeGrafter"/>
</dbReference>